<evidence type="ECO:0000313" key="2">
    <source>
        <dbReference type="Proteomes" id="UP000031670"/>
    </source>
</evidence>
<reference evidence="1 2" key="1">
    <citation type="submission" date="2015-01" db="EMBL/GenBank/DDBJ databases">
        <title>Vibrio sp. C5 JCM 19232 whole genome shotgun sequence.</title>
        <authorList>
            <person name="Sawabe T."/>
            <person name="Meirelles P."/>
            <person name="Feng G."/>
            <person name="Sayaka M."/>
            <person name="Hattori M."/>
            <person name="Ohkuma M."/>
        </authorList>
    </citation>
    <scope>NUCLEOTIDE SEQUENCE [LARGE SCALE GENOMIC DNA]</scope>
    <source>
        <strain evidence="1 2">JCM19232</strain>
    </source>
</reference>
<dbReference type="Proteomes" id="UP000031670">
    <property type="component" value="Unassembled WGS sequence"/>
</dbReference>
<dbReference type="EMBL" id="BBSA01000010">
    <property type="protein sequence ID" value="GAM63869.1"/>
    <property type="molecule type" value="Genomic_DNA"/>
</dbReference>
<proteinExistence type="predicted"/>
<evidence type="ECO:0000313" key="1">
    <source>
        <dbReference type="EMBL" id="GAM63869.1"/>
    </source>
</evidence>
<accession>A0A0B8PMF0</accession>
<gene>
    <name evidence="1" type="ORF">JCM19232_2279</name>
</gene>
<sequence>MCWMIVLIGAEITASLGEDRVWRVDEPLAWIGSCTTSSY</sequence>
<reference evidence="1 2" key="2">
    <citation type="submission" date="2015-01" db="EMBL/GenBank/DDBJ databases">
        <authorList>
            <consortium name="NBRP consortium"/>
            <person name="Sawabe T."/>
            <person name="Meirelles P."/>
            <person name="Feng G."/>
            <person name="Sayaka M."/>
            <person name="Hattori M."/>
            <person name="Ohkuma M."/>
        </authorList>
    </citation>
    <scope>NUCLEOTIDE SEQUENCE [LARGE SCALE GENOMIC DNA]</scope>
    <source>
        <strain evidence="1 2">JCM19232</strain>
    </source>
</reference>
<organism evidence="1 2">
    <name type="scientific">Vibrio ishigakensis</name>
    <dbReference type="NCBI Taxonomy" id="1481914"/>
    <lineage>
        <taxon>Bacteria</taxon>
        <taxon>Pseudomonadati</taxon>
        <taxon>Pseudomonadota</taxon>
        <taxon>Gammaproteobacteria</taxon>
        <taxon>Vibrionales</taxon>
        <taxon>Vibrionaceae</taxon>
        <taxon>Vibrio</taxon>
    </lineage>
</organism>
<dbReference type="AlphaFoldDB" id="A0A0B8PMF0"/>
<comment type="caution">
    <text evidence="1">The sequence shown here is derived from an EMBL/GenBank/DDBJ whole genome shotgun (WGS) entry which is preliminary data.</text>
</comment>
<name>A0A0B8PMF0_9VIBR</name>
<protein>
    <submittedName>
        <fullName evidence="1">Uncharacterized protein</fullName>
    </submittedName>
</protein>